<comment type="caution">
    <text evidence="1">The sequence shown here is derived from an EMBL/GenBank/DDBJ whole genome shotgun (WGS) entry which is preliminary data.</text>
</comment>
<dbReference type="EMBL" id="ML978184">
    <property type="protein sequence ID" value="KAF2031038.1"/>
    <property type="molecule type" value="Genomic_DNA"/>
</dbReference>
<organism evidence="1 2">
    <name type="scientific">Setomelanomma holmii</name>
    <dbReference type="NCBI Taxonomy" id="210430"/>
    <lineage>
        <taxon>Eukaryota</taxon>
        <taxon>Fungi</taxon>
        <taxon>Dikarya</taxon>
        <taxon>Ascomycota</taxon>
        <taxon>Pezizomycotina</taxon>
        <taxon>Dothideomycetes</taxon>
        <taxon>Pleosporomycetidae</taxon>
        <taxon>Pleosporales</taxon>
        <taxon>Pleosporineae</taxon>
        <taxon>Phaeosphaeriaceae</taxon>
        <taxon>Setomelanomma</taxon>
    </lineage>
</organism>
<accession>A0A9P4LML9</accession>
<protein>
    <submittedName>
        <fullName evidence="1">Uncharacterized protein</fullName>
    </submittedName>
</protein>
<reference evidence="1" key="1">
    <citation type="journal article" date="2020" name="Stud. Mycol.">
        <title>101 Dothideomycetes genomes: a test case for predicting lifestyles and emergence of pathogens.</title>
        <authorList>
            <person name="Haridas S."/>
            <person name="Albert R."/>
            <person name="Binder M."/>
            <person name="Bloem J."/>
            <person name="Labutti K."/>
            <person name="Salamov A."/>
            <person name="Andreopoulos B."/>
            <person name="Baker S."/>
            <person name="Barry K."/>
            <person name="Bills G."/>
            <person name="Bluhm B."/>
            <person name="Cannon C."/>
            <person name="Castanera R."/>
            <person name="Culley D."/>
            <person name="Daum C."/>
            <person name="Ezra D."/>
            <person name="Gonzalez J."/>
            <person name="Henrissat B."/>
            <person name="Kuo A."/>
            <person name="Liang C."/>
            <person name="Lipzen A."/>
            <person name="Lutzoni F."/>
            <person name="Magnuson J."/>
            <person name="Mondo S."/>
            <person name="Nolan M."/>
            <person name="Ohm R."/>
            <person name="Pangilinan J."/>
            <person name="Park H.-J."/>
            <person name="Ramirez L."/>
            <person name="Alfaro M."/>
            <person name="Sun H."/>
            <person name="Tritt A."/>
            <person name="Yoshinaga Y."/>
            <person name="Zwiers L.-H."/>
            <person name="Turgeon B."/>
            <person name="Goodwin S."/>
            <person name="Spatafora J."/>
            <person name="Crous P."/>
            <person name="Grigoriev I."/>
        </authorList>
    </citation>
    <scope>NUCLEOTIDE SEQUENCE</scope>
    <source>
        <strain evidence="1">CBS 110217</strain>
    </source>
</reference>
<name>A0A9P4LML9_9PLEO</name>
<feature type="non-terminal residue" evidence="1">
    <location>
        <position position="1"/>
    </location>
</feature>
<keyword evidence="2" id="KW-1185">Reference proteome</keyword>
<gene>
    <name evidence="1" type="ORF">EK21DRAFT_35925</name>
</gene>
<evidence type="ECO:0000313" key="2">
    <source>
        <dbReference type="Proteomes" id="UP000799777"/>
    </source>
</evidence>
<proteinExistence type="predicted"/>
<evidence type="ECO:0000313" key="1">
    <source>
        <dbReference type="EMBL" id="KAF2031038.1"/>
    </source>
</evidence>
<dbReference type="AlphaFoldDB" id="A0A9P4LML9"/>
<feature type="non-terminal residue" evidence="1">
    <location>
        <position position="229"/>
    </location>
</feature>
<sequence>KFATLLTITTTAYGLAFDGPLPTPVTDLVYAALNGFTPQPTFAPRALPDLFRRQKSANSAVCGYLDADPDYPISCTAGACIYNTASKWFGCCPNGDSSKCEIMTKCINSASISSCLDNSSCYNDPLAMACTASSAPFCVNMYASIPAGTMSHWVCGASATSVGVLASATSESTSDASVIRQGGQASSGTAGGSVVATGAAASATASSVKTGGAAMRTASAMAGVAGGLV</sequence>
<dbReference type="Proteomes" id="UP000799777">
    <property type="component" value="Unassembled WGS sequence"/>
</dbReference>
<dbReference type="OrthoDB" id="5347452at2759"/>